<dbReference type="InterPro" id="IPR052900">
    <property type="entry name" value="Phospholipid_Metab_Enz"/>
</dbReference>
<dbReference type="Gene3D" id="2.60.40.380">
    <property type="entry name" value="Purple acid phosphatase-like, N-terminal"/>
    <property type="match status" value="1"/>
</dbReference>
<evidence type="ECO:0000313" key="4">
    <source>
        <dbReference type="EMBL" id="AGM30363.1"/>
    </source>
</evidence>
<feature type="signal peptide" evidence="1">
    <location>
        <begin position="1"/>
        <end position="34"/>
    </location>
</feature>
<dbReference type="PANTHER" id="PTHR43606:SF1">
    <property type="entry name" value="PHOD-LIKE PHOSPHATASE METALLOPHOSPHATASE DOMAIN-CONTAINING PROTEIN"/>
    <property type="match status" value="1"/>
</dbReference>
<dbReference type="InterPro" id="IPR029052">
    <property type="entry name" value="Metallo-depent_PP-like"/>
</dbReference>
<dbReference type="InterPro" id="IPR018946">
    <property type="entry name" value="PhoD-like_MPP"/>
</dbReference>
<proteinExistence type="predicted"/>
<dbReference type="SUPFAM" id="SSF56300">
    <property type="entry name" value="Metallo-dependent phosphatases"/>
    <property type="match status" value="1"/>
</dbReference>
<dbReference type="Pfam" id="PF16655">
    <property type="entry name" value="PhoD_N"/>
    <property type="match status" value="1"/>
</dbReference>
<dbReference type="PANTHER" id="PTHR43606">
    <property type="entry name" value="PHOSPHATASE, PUTATIVE (AFU_ORTHOLOGUE AFUA_6G08710)-RELATED"/>
    <property type="match status" value="1"/>
</dbReference>
<evidence type="ECO:0000256" key="1">
    <source>
        <dbReference type="SAM" id="SignalP"/>
    </source>
</evidence>
<keyword evidence="1" id="KW-0732">Signal</keyword>
<protein>
    <submittedName>
        <fullName evidence="4">Alkaline phosphatase</fullName>
    </submittedName>
</protein>
<accession>A0AB33AF57</accession>
<feature type="domain" description="Phospholipase D N-terminal" evidence="3">
    <location>
        <begin position="48"/>
        <end position="136"/>
    </location>
</feature>
<dbReference type="InterPro" id="IPR038607">
    <property type="entry name" value="PhoD-like_sf"/>
</dbReference>
<dbReference type="AlphaFoldDB" id="A0AB33AF57"/>
<feature type="domain" description="PhoD-like phosphatase metallophosphatase" evidence="2">
    <location>
        <begin position="152"/>
        <end position="497"/>
    </location>
</feature>
<evidence type="ECO:0000313" key="5">
    <source>
        <dbReference type="Proteomes" id="UP000013961"/>
    </source>
</evidence>
<dbReference type="Proteomes" id="UP000013961">
    <property type="component" value="Chromosome"/>
</dbReference>
<sequence length="514" mass="55942">MFACCPKGGGMTAFPRRTVLRAALLGLAAAPVAACGPALVTTRPRLTHGVASGFPRTDGAVIWARSDRPASLIVETAATESFSDARRFTGPLLTPDADGTGRIRLTGLPADSEVHYRVTLDADGALSEPATGVFRTAPATARDVRLIWSGDVAGQGFGINPDIGGMTVFRTMAERNPHFFIHSGDTVYADVPIPETLPLPDGRIWRNEVSEAKSAVAQTLDQYRGQHAYNLTDANYRYFNAHVPQLVQWDDHEVINNWYPGEVLDNDKYTEKRVDILAQHGHRAFHEWQPLEAREAVDGRVYQRVSYGPLLDVFLLDMRSYKDPNSPNRQQHGTILGARQAGWLVNEMASSTAVWKVVANDLPLALAVPDGKTDFEAVANGDNGLPLGRETELAHILSQLKARKVRNVIWLTADVHYTAAHEYSPTRAAFTDFDPFWEFVSGPLNAGAGKESTLDGTFGPRADFVHAAPPGKQSPLDGYQHFGQVDIDGDSGDLTVTLCDAAGTALYTRTLARS</sequence>
<dbReference type="EMBL" id="CP004374">
    <property type="protein sequence ID" value="AGM30363.1"/>
    <property type="molecule type" value="Genomic_DNA"/>
</dbReference>
<evidence type="ECO:0000259" key="3">
    <source>
        <dbReference type="Pfam" id="PF16655"/>
    </source>
</evidence>
<dbReference type="KEGG" id="mabb:MASS_3761"/>
<dbReference type="CDD" id="cd07389">
    <property type="entry name" value="MPP_PhoD"/>
    <property type="match status" value="1"/>
</dbReference>
<dbReference type="Pfam" id="PF09423">
    <property type="entry name" value="PhoD"/>
    <property type="match status" value="1"/>
</dbReference>
<organism evidence="4 5">
    <name type="scientific">Mycobacteroides abscessus subsp. bolletii 50594</name>
    <dbReference type="NCBI Taxonomy" id="1303024"/>
    <lineage>
        <taxon>Bacteria</taxon>
        <taxon>Bacillati</taxon>
        <taxon>Actinomycetota</taxon>
        <taxon>Actinomycetes</taxon>
        <taxon>Mycobacteriales</taxon>
        <taxon>Mycobacteriaceae</taxon>
        <taxon>Mycobacteroides</taxon>
        <taxon>Mycobacteroides abscessus</taxon>
    </lineage>
</organism>
<feature type="chain" id="PRO_5044348837" evidence="1">
    <location>
        <begin position="35"/>
        <end position="514"/>
    </location>
</feature>
<reference evidence="4 5" key="1">
    <citation type="journal article" date="2013" name="Genome Announc.">
        <title>Complete Genome Sequence of Mycobacterium massiliense Clinical Strain Asan 50594, Belonging to the Type II Genotype.</title>
        <authorList>
            <person name="Kim B.J."/>
            <person name="Kim B.R."/>
            <person name="Hong S.H."/>
            <person name="Seok S.H."/>
            <person name="Kook Y.H."/>
            <person name="Kim B.J."/>
        </authorList>
    </citation>
    <scope>NUCLEOTIDE SEQUENCE [LARGE SCALE GENOMIC DNA]</scope>
    <source>
        <strain evidence="4 5">50594</strain>
    </source>
</reference>
<gene>
    <name evidence="4" type="ORF">MASS_3761</name>
</gene>
<dbReference type="Gene3D" id="3.60.21.70">
    <property type="entry name" value="PhoD-like phosphatase"/>
    <property type="match status" value="1"/>
</dbReference>
<dbReference type="InterPro" id="IPR032093">
    <property type="entry name" value="PhoD_N"/>
</dbReference>
<evidence type="ECO:0000259" key="2">
    <source>
        <dbReference type="Pfam" id="PF09423"/>
    </source>
</evidence>
<name>A0AB33AF57_9MYCO</name>